<feature type="transmembrane region" description="Helical" evidence="1">
    <location>
        <begin position="587"/>
        <end position="611"/>
    </location>
</feature>
<dbReference type="PANTHER" id="PTHR36902">
    <property type="entry name" value="ENRICHED IN SURFACE-LABELED PROTEOME PROTEIN 9"/>
    <property type="match status" value="1"/>
</dbReference>
<keyword evidence="1" id="KW-0472">Membrane</keyword>
<dbReference type="Pfam" id="PF25899">
    <property type="entry name" value="DUF7959"/>
    <property type="match status" value="1"/>
</dbReference>
<dbReference type="InterPro" id="IPR058831">
    <property type="entry name" value="LolA-like_dom_2nd"/>
</dbReference>
<evidence type="ECO:0000256" key="1">
    <source>
        <dbReference type="SAM" id="Phobius"/>
    </source>
</evidence>
<dbReference type="AlphaFoldDB" id="A0A3M7SJ52"/>
<feature type="chain" id="PRO_5018243114" evidence="2">
    <location>
        <begin position="17"/>
        <end position="632"/>
    </location>
</feature>
<evidence type="ECO:0000256" key="2">
    <source>
        <dbReference type="SAM" id="SignalP"/>
    </source>
</evidence>
<dbReference type="Proteomes" id="UP000276133">
    <property type="component" value="Unassembled WGS sequence"/>
</dbReference>
<accession>A0A3M7SJ52</accession>
<evidence type="ECO:0000313" key="5">
    <source>
        <dbReference type="EMBL" id="RNA35759.1"/>
    </source>
</evidence>
<feature type="domain" description="LolA-like" evidence="3">
    <location>
        <begin position="241"/>
        <end position="446"/>
    </location>
</feature>
<gene>
    <name evidence="5" type="ORF">BpHYR1_004498</name>
</gene>
<reference evidence="5 6" key="1">
    <citation type="journal article" date="2018" name="Sci. Rep.">
        <title>Genomic signatures of local adaptation to the degree of environmental predictability in rotifers.</title>
        <authorList>
            <person name="Franch-Gras L."/>
            <person name="Hahn C."/>
            <person name="Garcia-Roger E.M."/>
            <person name="Carmona M.J."/>
            <person name="Serra M."/>
            <person name="Gomez A."/>
        </authorList>
    </citation>
    <scope>NUCLEOTIDE SEQUENCE [LARGE SCALE GENOMIC DNA]</scope>
    <source>
        <strain evidence="5">HYR1</strain>
    </source>
</reference>
<feature type="signal peptide" evidence="2">
    <location>
        <begin position="1"/>
        <end position="16"/>
    </location>
</feature>
<dbReference type="InterPro" id="IPR058265">
    <property type="entry name" value="DUF7959"/>
</dbReference>
<evidence type="ECO:0000313" key="6">
    <source>
        <dbReference type="Proteomes" id="UP000276133"/>
    </source>
</evidence>
<keyword evidence="2" id="KW-0732">Signal</keyword>
<dbReference type="STRING" id="10195.A0A3M7SJ52"/>
<dbReference type="EMBL" id="REGN01001287">
    <property type="protein sequence ID" value="RNA35759.1"/>
    <property type="molecule type" value="Genomic_DNA"/>
</dbReference>
<name>A0A3M7SJ52_BRAPC</name>
<proteinExistence type="predicted"/>
<comment type="caution">
    <text evidence="5">The sequence shown here is derived from an EMBL/GenBank/DDBJ whole genome shotgun (WGS) entry which is preliminary data.</text>
</comment>
<evidence type="ECO:0000259" key="4">
    <source>
        <dbReference type="Pfam" id="PF25899"/>
    </source>
</evidence>
<sequence>MKILFFLGLLIGSIYCQIDDTFCNLDNIVPDDGEQVSIPSHNSSERFQISAEKNSNKNLFTVEIDEFFDGQSNIGISINTFIGQKLYTYSYYDQNELLLIQNEKCKVYKLNESYGLTPFYVVNSPDGTEHIISELGFFLSNLKIQNAYLGSKNRYVRGIPVREWQTCLYSKKESSTLKVTLSFTNEKLWVPALSIKGYESIPVQAKIEYKDKDSNYFTEYISYTQFKPGILLQEEDYFTRSGIYCEGRITKKPLPNIPNSFSLVLQAAQSSVGADSLIGTISTSRLELDYDKKLFRYDYRLNGIRYTEIHDRTTNLKYVLDRYHRNCSIQLMQDLSIEDNPFELFEFNKDPPFEYVGQRRVRGVNTDVWIAPRGGEKWNGTWEWHFMADGWIVQESTAIKRNEPLLLLFNLNVPSPNGNIKRPIYYHISNFDQTRIDIFDFDVSTCTSLKNQHLRFSLTSDKYEIMKNNRLSLREGLVNAIKETTQVSYIRISQLEPVFDNGTVYVLFTLIERSTLGTGDQIKLKDAIKSLNDSIISSKLSVSFVDLDNKNYEVKADGGSLIPLSERNGRYEYSYYDIKKGYGGGEVAGFIIGFLIVGLVVGLVAGIFFIIRRQSITLGPLSFLNPNFKNEA</sequence>
<dbReference type="Pfam" id="PF25898">
    <property type="entry name" value="LolA_2nd_metazoa"/>
    <property type="match status" value="1"/>
</dbReference>
<dbReference type="OrthoDB" id="5983572at2759"/>
<keyword evidence="6" id="KW-1185">Reference proteome</keyword>
<protein>
    <submittedName>
        <fullName evidence="5">EF-hand domain-containing D1</fullName>
    </submittedName>
</protein>
<organism evidence="5 6">
    <name type="scientific">Brachionus plicatilis</name>
    <name type="common">Marine rotifer</name>
    <name type="synonym">Brachionus muelleri</name>
    <dbReference type="NCBI Taxonomy" id="10195"/>
    <lineage>
        <taxon>Eukaryota</taxon>
        <taxon>Metazoa</taxon>
        <taxon>Spiralia</taxon>
        <taxon>Gnathifera</taxon>
        <taxon>Rotifera</taxon>
        <taxon>Eurotatoria</taxon>
        <taxon>Monogononta</taxon>
        <taxon>Pseudotrocha</taxon>
        <taxon>Ploima</taxon>
        <taxon>Brachionidae</taxon>
        <taxon>Brachionus</taxon>
    </lineage>
</organism>
<keyword evidence="1" id="KW-1133">Transmembrane helix</keyword>
<evidence type="ECO:0000259" key="3">
    <source>
        <dbReference type="Pfam" id="PF25898"/>
    </source>
</evidence>
<feature type="domain" description="DUF7959" evidence="4">
    <location>
        <begin position="472"/>
        <end position="561"/>
    </location>
</feature>
<keyword evidence="1" id="KW-0812">Transmembrane</keyword>
<dbReference type="PANTHER" id="PTHR36902:SF1">
    <property type="entry name" value="ENRICHED IN SURFACE-LABELED PROTEOME PROTEIN 9"/>
    <property type="match status" value="1"/>
</dbReference>